<name>A0ABQ3XNG1_9ACTN</name>
<evidence type="ECO:0000313" key="3">
    <source>
        <dbReference type="EMBL" id="GID60005.1"/>
    </source>
</evidence>
<evidence type="ECO:0000259" key="2">
    <source>
        <dbReference type="Pfam" id="PF01609"/>
    </source>
</evidence>
<evidence type="ECO:0000313" key="4">
    <source>
        <dbReference type="Proteomes" id="UP000612282"/>
    </source>
</evidence>
<dbReference type="Pfam" id="PF01609">
    <property type="entry name" value="DDE_Tnp_1"/>
    <property type="match status" value="1"/>
</dbReference>
<organism evidence="3 4">
    <name type="scientific">Actinoplanes couchii</name>
    <dbReference type="NCBI Taxonomy" id="403638"/>
    <lineage>
        <taxon>Bacteria</taxon>
        <taxon>Bacillati</taxon>
        <taxon>Actinomycetota</taxon>
        <taxon>Actinomycetes</taxon>
        <taxon>Micromonosporales</taxon>
        <taxon>Micromonosporaceae</taxon>
        <taxon>Actinoplanes</taxon>
    </lineage>
</organism>
<proteinExistence type="predicted"/>
<dbReference type="InterPro" id="IPR002559">
    <property type="entry name" value="Transposase_11"/>
</dbReference>
<feature type="region of interest" description="Disordered" evidence="1">
    <location>
        <begin position="1"/>
        <end position="25"/>
    </location>
</feature>
<accession>A0ABQ3XNG1</accession>
<evidence type="ECO:0000256" key="1">
    <source>
        <dbReference type="SAM" id="MobiDB-lite"/>
    </source>
</evidence>
<comment type="caution">
    <text evidence="3">The sequence shown here is derived from an EMBL/GenBank/DDBJ whole genome shotgun (WGS) entry which is preliminary data.</text>
</comment>
<gene>
    <name evidence="3" type="ORF">Aco03nite_084090</name>
</gene>
<dbReference type="Proteomes" id="UP000612282">
    <property type="component" value="Unassembled WGS sequence"/>
</dbReference>
<dbReference type="EMBL" id="BOMG01000103">
    <property type="protein sequence ID" value="GID60005.1"/>
    <property type="molecule type" value="Genomic_DNA"/>
</dbReference>
<feature type="domain" description="Transposase IS4-like" evidence="2">
    <location>
        <begin position="34"/>
        <end position="179"/>
    </location>
</feature>
<dbReference type="NCBIfam" id="NF033580">
    <property type="entry name" value="transpos_IS5_3"/>
    <property type="match status" value="1"/>
</dbReference>
<sequence>MGRSGRCHDRARPPACSRGGKRGLTVTETQARESIGRSRGGLTTKVHTLADGRGRSLATLITPGQAADTRQLIPLLALVRVPRPGGAGRPRTRPESVTADKAYSSRANREALRTRRIRATIPEPNDQIANRKRRGSLGGRPPAFDPIAYRRRNQVERGFNRRKHWRGVATRYDKNGANYQATLDLIEMLDWLRAVPDHKDPRDRT</sequence>
<feature type="compositionally biased region" description="Basic and acidic residues" evidence="1">
    <location>
        <begin position="1"/>
        <end position="12"/>
    </location>
</feature>
<protein>
    <recommendedName>
        <fullName evidence="2">Transposase IS4-like domain-containing protein</fullName>
    </recommendedName>
</protein>
<dbReference type="PANTHER" id="PTHR30007">
    <property type="entry name" value="PHP DOMAIN PROTEIN"/>
    <property type="match status" value="1"/>
</dbReference>
<keyword evidence="4" id="KW-1185">Reference proteome</keyword>
<reference evidence="3 4" key="1">
    <citation type="submission" date="2021-01" db="EMBL/GenBank/DDBJ databases">
        <title>Whole genome shotgun sequence of Actinoplanes couchii NBRC 106145.</title>
        <authorList>
            <person name="Komaki H."/>
            <person name="Tamura T."/>
        </authorList>
    </citation>
    <scope>NUCLEOTIDE SEQUENCE [LARGE SCALE GENOMIC DNA]</scope>
    <source>
        <strain evidence="3 4">NBRC 106145</strain>
    </source>
</reference>
<feature type="region of interest" description="Disordered" evidence="1">
    <location>
        <begin position="83"/>
        <end position="106"/>
    </location>
</feature>
<dbReference type="PANTHER" id="PTHR30007:SF1">
    <property type="entry name" value="BLR1914 PROTEIN"/>
    <property type="match status" value="1"/>
</dbReference>